<gene>
    <name evidence="3" type="ORF">CWE06_10400</name>
</gene>
<dbReference type="AlphaFoldDB" id="A0A432VQW9"/>
<evidence type="ECO:0000313" key="3">
    <source>
        <dbReference type="EMBL" id="RUO18645.1"/>
    </source>
</evidence>
<comment type="caution">
    <text evidence="3">The sequence shown here is derived from an EMBL/GenBank/DDBJ whole genome shotgun (WGS) entry which is preliminary data.</text>
</comment>
<reference evidence="3 4" key="1">
    <citation type="journal article" date="2011" name="Front. Microbiol.">
        <title>Genomic signatures of strain selection and enhancement in Bacillus atrophaeus var. globigii, a historical biowarfare simulant.</title>
        <authorList>
            <person name="Gibbons H.S."/>
            <person name="Broomall S.M."/>
            <person name="McNew L.A."/>
            <person name="Daligault H."/>
            <person name="Chapman C."/>
            <person name="Bruce D."/>
            <person name="Karavis M."/>
            <person name="Krepps M."/>
            <person name="McGregor P.A."/>
            <person name="Hong C."/>
            <person name="Park K.H."/>
            <person name="Akmal A."/>
            <person name="Feldman A."/>
            <person name="Lin J.S."/>
            <person name="Chang W.E."/>
            <person name="Higgs B.W."/>
            <person name="Demirev P."/>
            <person name="Lindquist J."/>
            <person name="Liem A."/>
            <person name="Fochler E."/>
            <person name="Read T.D."/>
            <person name="Tapia R."/>
            <person name="Johnson S."/>
            <person name="Bishop-Lilly K.A."/>
            <person name="Detter C."/>
            <person name="Han C."/>
            <person name="Sozhamannan S."/>
            <person name="Rosenzweig C.N."/>
            <person name="Skowronski E.W."/>
        </authorList>
    </citation>
    <scope>NUCLEOTIDE SEQUENCE [LARGE SCALE GENOMIC DNA]</scope>
    <source>
        <strain evidence="3 4">AK5</strain>
    </source>
</reference>
<dbReference type="Proteomes" id="UP000288212">
    <property type="component" value="Unassembled WGS sequence"/>
</dbReference>
<feature type="chain" id="PRO_5019153739" description="DUF3862 domain-containing protein" evidence="2">
    <location>
        <begin position="27"/>
        <end position="95"/>
    </location>
</feature>
<dbReference type="InterPro" id="IPR037873">
    <property type="entry name" value="BamE-like"/>
</dbReference>
<keyword evidence="1 2" id="KW-0732">Signal</keyword>
<dbReference type="RefSeq" id="WP_126793834.1">
    <property type="nucleotide sequence ID" value="NZ_PIPI01000008.1"/>
</dbReference>
<dbReference type="PROSITE" id="PS51257">
    <property type="entry name" value="PROKAR_LIPOPROTEIN"/>
    <property type="match status" value="1"/>
</dbReference>
<dbReference type="Gene3D" id="3.30.1450.10">
    <property type="match status" value="1"/>
</dbReference>
<evidence type="ECO:0000256" key="2">
    <source>
        <dbReference type="SAM" id="SignalP"/>
    </source>
</evidence>
<evidence type="ECO:0008006" key="5">
    <source>
        <dbReference type="Google" id="ProtNLM"/>
    </source>
</evidence>
<name>A0A432VQW9_9GAMM</name>
<keyword evidence="4" id="KW-1185">Reference proteome</keyword>
<feature type="signal peptide" evidence="2">
    <location>
        <begin position="1"/>
        <end position="26"/>
    </location>
</feature>
<evidence type="ECO:0000256" key="1">
    <source>
        <dbReference type="ARBA" id="ARBA00022729"/>
    </source>
</evidence>
<evidence type="ECO:0000313" key="4">
    <source>
        <dbReference type="Proteomes" id="UP000288212"/>
    </source>
</evidence>
<dbReference type="EMBL" id="PIPI01000008">
    <property type="protein sequence ID" value="RUO18645.1"/>
    <property type="molecule type" value="Genomic_DNA"/>
</dbReference>
<organism evidence="3 4">
    <name type="scientific">Aliidiomarina haloalkalitolerans</name>
    <dbReference type="NCBI Taxonomy" id="859059"/>
    <lineage>
        <taxon>Bacteria</taxon>
        <taxon>Pseudomonadati</taxon>
        <taxon>Pseudomonadota</taxon>
        <taxon>Gammaproteobacteria</taxon>
        <taxon>Alteromonadales</taxon>
        <taxon>Idiomarinaceae</taxon>
        <taxon>Aliidiomarina</taxon>
    </lineage>
</organism>
<sequence length="95" mass="10570">MLNRKLQGKSVLATLAVAAGVFLLTACTDPKVTRTNYNLIAVGMHYSEVQAILGEPTWCDNMQRPNECRWGNDNKHIHVTFAARRVVNTESKGLN</sequence>
<dbReference type="OrthoDB" id="5422169at2"/>
<protein>
    <recommendedName>
        <fullName evidence="5">DUF3862 domain-containing protein</fullName>
    </recommendedName>
</protein>
<accession>A0A432VQW9</accession>
<proteinExistence type="predicted"/>